<keyword evidence="2" id="KW-1185">Reference proteome</keyword>
<protein>
    <submittedName>
        <fullName evidence="1">Uncharacterized protein</fullName>
    </submittedName>
</protein>
<sequence length="194" mass="21733">MINLAKGLLSLAIGVGGIGGIVYEVTTSSNTQKEGLNVTDPVLVCGDGYSHWKVLLKKAKDTENNLGEGITFSIQTKSGKNIPWGNKAKRSNDWADWRLNFQGKDLKELWFREPETREYHVTYLLSKCESSQIELIDPAKNQQEKEGIVATTIRFKVDKSSCKNPTTEGCSIQFDPATNLKWKEEFKPTITFSN</sequence>
<dbReference type="AlphaFoldDB" id="A0A328PIG5"/>
<comment type="caution">
    <text evidence="1">The sequence shown here is derived from an EMBL/GenBank/DDBJ whole genome shotgun (WGS) entry which is preliminary data.</text>
</comment>
<dbReference type="RefSeq" id="WP_112665738.1">
    <property type="nucleotide sequence ID" value="NZ_QKVO01000014.1"/>
</dbReference>
<accession>A0A328PIG5</accession>
<dbReference type="EMBL" id="QKVO01000014">
    <property type="protein sequence ID" value="RAO94863.1"/>
    <property type="molecule type" value="Genomic_DNA"/>
</dbReference>
<reference evidence="2" key="1">
    <citation type="submission" date="2018-06" db="EMBL/GenBank/DDBJ databases">
        <authorList>
            <person name="Martinez Ocampo F."/>
            <person name="Quiroz Castaneda R.E."/>
            <person name="Rojas Lopez X."/>
        </authorList>
    </citation>
    <scope>NUCLEOTIDE SEQUENCE [LARGE SCALE GENOMIC DNA]</scope>
    <source>
        <strain evidence="2">INIFAP02</strain>
    </source>
</reference>
<evidence type="ECO:0000313" key="1">
    <source>
        <dbReference type="EMBL" id="RAO94863.1"/>
    </source>
</evidence>
<dbReference type="OrthoDB" id="403650at2"/>
<proteinExistence type="predicted"/>
<dbReference type="Proteomes" id="UP000249762">
    <property type="component" value="Unassembled WGS sequence"/>
</dbReference>
<evidence type="ECO:0000313" key="2">
    <source>
        <dbReference type="Proteomes" id="UP000249762"/>
    </source>
</evidence>
<organism evidence="1 2">
    <name type="scientific">Mycoplasma wenyonii</name>
    <dbReference type="NCBI Taxonomy" id="65123"/>
    <lineage>
        <taxon>Bacteria</taxon>
        <taxon>Bacillati</taxon>
        <taxon>Mycoplasmatota</taxon>
        <taxon>Mollicutes</taxon>
        <taxon>Mycoplasmataceae</taxon>
        <taxon>Mycoplasma</taxon>
    </lineage>
</organism>
<name>A0A328PIG5_9MOLU</name>
<gene>
    <name evidence="1" type="ORF">DNK47_02755</name>
</gene>